<dbReference type="PIRSF" id="PIRSF001456">
    <property type="entry name" value="Chorismate_synth"/>
    <property type="match status" value="1"/>
</dbReference>
<dbReference type="SUPFAM" id="SSF103263">
    <property type="entry name" value="Chorismate synthase, AroC"/>
    <property type="match status" value="1"/>
</dbReference>
<dbReference type="InterPro" id="IPR035904">
    <property type="entry name" value="Chorismate_synth_AroC_sf"/>
</dbReference>
<sequence>MNSFGTLFRITTFGESHGPGIGVVIDGCPAGIAVEVAAIQQALDRRRPGQSELTTPRSEADQVEVLSGIFGGQTTGTPIGLFIRNQDQASHDYSHIEHAYRPSHADYTYDQKYGRRDYRGGGRSSARETAARVAAGAIAAQFLAQHGITALSYVSQVGAVAVPVGYEQLDLSLIESNMVRCPHPETAEQMTTLIRQTRDRQDTVGGLVTGVVLGVPAGLGEPVFDKLHAELGKAMLSINAVKGFEYGSGFAGTLLFGSEHNDAFYTDEQGAVRTRTNHSGGIQGGISNGQDIYFRVAFKPVATILQPQPTINDQGEAITLAGKGRHDPCVLPRAVPIVDAMTNLVVADMLLRARANKA</sequence>
<comment type="caution">
    <text evidence="7">Lacks conserved residue(s) required for the propagation of feature annotation.</text>
</comment>
<dbReference type="EMBL" id="JAJADR010000001">
    <property type="protein sequence ID" value="MCB2407204.1"/>
    <property type="molecule type" value="Genomic_DNA"/>
</dbReference>
<dbReference type="Proteomes" id="UP001165296">
    <property type="component" value="Unassembled WGS sequence"/>
</dbReference>
<comment type="cofactor">
    <cofactor evidence="7 8">
        <name>FMNH2</name>
        <dbReference type="ChEBI" id="CHEBI:57618"/>
    </cofactor>
    <text evidence="7 8">Reduced FMN (FMNH(2)).</text>
</comment>
<dbReference type="RefSeq" id="WP_226172544.1">
    <property type="nucleotide sequence ID" value="NZ_JAJADR010000001.1"/>
</dbReference>
<keyword evidence="7" id="KW-0521">NADP</keyword>
<feature type="binding site" evidence="7">
    <location>
        <begin position="299"/>
        <end position="303"/>
    </location>
    <ligand>
        <name>FMN</name>
        <dbReference type="ChEBI" id="CHEBI:58210"/>
    </ligand>
</feature>
<keyword evidence="7" id="KW-0288">FMN</keyword>
<dbReference type="PROSITE" id="PS00787">
    <property type="entry name" value="CHORISMATE_SYNTHASE_1"/>
    <property type="match status" value="1"/>
</dbReference>
<dbReference type="PANTHER" id="PTHR21085:SF0">
    <property type="entry name" value="CHORISMATE SYNTHASE"/>
    <property type="match status" value="1"/>
</dbReference>
<dbReference type="PROSITE" id="PS00788">
    <property type="entry name" value="CHORISMATE_SYNTHASE_2"/>
    <property type="match status" value="1"/>
</dbReference>
<dbReference type="NCBIfam" id="TIGR00033">
    <property type="entry name" value="aroC"/>
    <property type="match status" value="1"/>
</dbReference>
<organism evidence="9 10">
    <name type="scientific">Hymenobacter lucidus</name>
    <dbReference type="NCBI Taxonomy" id="2880930"/>
    <lineage>
        <taxon>Bacteria</taxon>
        <taxon>Pseudomonadati</taxon>
        <taxon>Bacteroidota</taxon>
        <taxon>Cytophagia</taxon>
        <taxon>Cytophagales</taxon>
        <taxon>Hymenobacteraceae</taxon>
        <taxon>Hymenobacter</taxon>
    </lineage>
</organism>
<feature type="binding site" evidence="7">
    <location>
        <begin position="123"/>
        <end position="125"/>
    </location>
    <ligand>
        <name>FMN</name>
        <dbReference type="ChEBI" id="CHEBI:58210"/>
    </ligand>
</feature>
<evidence type="ECO:0000256" key="2">
    <source>
        <dbReference type="ARBA" id="ARBA00008014"/>
    </source>
</evidence>
<dbReference type="NCBIfam" id="NF003793">
    <property type="entry name" value="PRK05382.1"/>
    <property type="match status" value="1"/>
</dbReference>
<dbReference type="EC" id="4.2.3.5" evidence="3 7"/>
<evidence type="ECO:0000256" key="8">
    <source>
        <dbReference type="RuleBase" id="RU000605"/>
    </source>
</evidence>
<dbReference type="Pfam" id="PF01264">
    <property type="entry name" value="Chorismate_synt"/>
    <property type="match status" value="1"/>
</dbReference>
<name>A0ABS8AM36_9BACT</name>
<keyword evidence="10" id="KW-1185">Reference proteome</keyword>
<feature type="binding site" evidence="7">
    <location>
        <position position="284"/>
    </location>
    <ligand>
        <name>FMN</name>
        <dbReference type="ChEBI" id="CHEBI:58210"/>
    </ligand>
</feature>
<dbReference type="GO" id="GO:0004107">
    <property type="term" value="F:chorismate synthase activity"/>
    <property type="evidence" value="ECO:0007669"/>
    <property type="project" value="UniProtKB-EC"/>
</dbReference>
<feature type="binding site" evidence="7">
    <location>
        <position position="325"/>
    </location>
    <ligand>
        <name>FMN</name>
        <dbReference type="ChEBI" id="CHEBI:58210"/>
    </ligand>
</feature>
<evidence type="ECO:0000256" key="5">
    <source>
        <dbReference type="ARBA" id="ARBA00023141"/>
    </source>
</evidence>
<dbReference type="Gene3D" id="3.60.150.10">
    <property type="entry name" value="Chorismate synthase AroC"/>
    <property type="match status" value="1"/>
</dbReference>
<keyword evidence="4 7" id="KW-0028">Amino-acid biosynthesis</keyword>
<evidence type="ECO:0000313" key="10">
    <source>
        <dbReference type="Proteomes" id="UP001165296"/>
    </source>
</evidence>
<reference evidence="9" key="1">
    <citation type="submission" date="2021-10" db="EMBL/GenBank/DDBJ databases">
        <authorList>
            <person name="Dean J.D."/>
            <person name="Kim M.K."/>
            <person name="Newey C.N."/>
            <person name="Stoker T.S."/>
            <person name="Thompson D.W."/>
            <person name="Grose J.H."/>
        </authorList>
    </citation>
    <scope>NUCLEOTIDE SEQUENCE</scope>
    <source>
        <strain evidence="9">BT178</strain>
    </source>
</reference>
<evidence type="ECO:0000313" key="9">
    <source>
        <dbReference type="EMBL" id="MCB2407204.1"/>
    </source>
</evidence>
<dbReference type="InterPro" id="IPR020541">
    <property type="entry name" value="Chorismate_synthase_CS"/>
</dbReference>
<evidence type="ECO:0000256" key="4">
    <source>
        <dbReference type="ARBA" id="ARBA00022605"/>
    </source>
</evidence>
<protein>
    <recommendedName>
        <fullName evidence="3 7">Chorismate synthase</fullName>
        <shortName evidence="7">CS</shortName>
        <ecNumber evidence="3 7">4.2.3.5</ecNumber>
    </recommendedName>
    <alternativeName>
        <fullName evidence="7">5-enolpyruvylshikimate-3-phosphate phospholyase</fullName>
    </alternativeName>
</protein>
<evidence type="ECO:0000256" key="3">
    <source>
        <dbReference type="ARBA" id="ARBA00013036"/>
    </source>
</evidence>
<comment type="pathway">
    <text evidence="1 7 8">Metabolic intermediate biosynthesis; chorismate biosynthesis; chorismate from D-erythrose 4-phosphate and phosphoenolpyruvate: step 7/7.</text>
</comment>
<dbReference type="InterPro" id="IPR000453">
    <property type="entry name" value="Chorismate_synth"/>
</dbReference>
<keyword evidence="5 7" id="KW-0057">Aromatic amino acid biosynthesis</keyword>
<dbReference type="PANTHER" id="PTHR21085">
    <property type="entry name" value="CHORISMATE SYNTHASE"/>
    <property type="match status" value="1"/>
</dbReference>
<comment type="catalytic activity">
    <reaction evidence="7 8">
        <text>5-O-(1-carboxyvinyl)-3-phosphoshikimate = chorismate + phosphate</text>
        <dbReference type="Rhea" id="RHEA:21020"/>
        <dbReference type="ChEBI" id="CHEBI:29748"/>
        <dbReference type="ChEBI" id="CHEBI:43474"/>
        <dbReference type="ChEBI" id="CHEBI:57701"/>
        <dbReference type="EC" id="4.2.3.5"/>
    </reaction>
</comment>
<comment type="similarity">
    <text evidence="2 7 8">Belongs to the chorismate synthase family.</text>
</comment>
<keyword evidence="7" id="KW-0274">FAD</keyword>
<comment type="subunit">
    <text evidence="7">Homotetramer.</text>
</comment>
<dbReference type="CDD" id="cd07304">
    <property type="entry name" value="Chorismate_synthase"/>
    <property type="match status" value="1"/>
</dbReference>
<evidence type="ECO:0000256" key="7">
    <source>
        <dbReference type="HAMAP-Rule" id="MF_00300"/>
    </source>
</evidence>
<keyword evidence="6 7" id="KW-0456">Lyase</keyword>
<comment type="function">
    <text evidence="7">Catalyzes the anti-1,4-elimination of the C-3 phosphate and the C-6 proR hydrogen from 5-enolpyruvylshikimate-3-phosphate (EPSP) to yield chorismate, which is the branch point compound that serves as the starting substrate for the three terminal pathways of aromatic amino acid biosynthesis. This reaction introduces a second double bond into the aromatic ring system.</text>
</comment>
<gene>
    <name evidence="7 9" type="primary">aroC</name>
    <name evidence="9" type="ORF">LGH74_04390</name>
</gene>
<feature type="binding site" evidence="7">
    <location>
        <position position="46"/>
    </location>
    <ligand>
        <name>NADP(+)</name>
        <dbReference type="ChEBI" id="CHEBI:58349"/>
    </ligand>
</feature>
<dbReference type="HAMAP" id="MF_00300">
    <property type="entry name" value="Chorismate_synth"/>
    <property type="match status" value="1"/>
</dbReference>
<proteinExistence type="inferred from homology"/>
<accession>A0ABS8AM36</accession>
<keyword evidence="7" id="KW-0285">Flavoprotein</keyword>
<feature type="binding site" evidence="7">
    <location>
        <begin position="239"/>
        <end position="240"/>
    </location>
    <ligand>
        <name>FMN</name>
        <dbReference type="ChEBI" id="CHEBI:58210"/>
    </ligand>
</feature>
<comment type="caution">
    <text evidence="9">The sequence shown here is derived from an EMBL/GenBank/DDBJ whole genome shotgun (WGS) entry which is preliminary data.</text>
</comment>
<evidence type="ECO:0000256" key="1">
    <source>
        <dbReference type="ARBA" id="ARBA00005044"/>
    </source>
</evidence>
<evidence type="ECO:0000256" key="6">
    <source>
        <dbReference type="ARBA" id="ARBA00023239"/>
    </source>
</evidence>